<comment type="caution">
    <text evidence="2">The sequence shown here is derived from an EMBL/GenBank/DDBJ whole genome shotgun (WGS) entry which is preliminary data.</text>
</comment>
<feature type="signal peptide" evidence="1">
    <location>
        <begin position="1"/>
        <end position="26"/>
    </location>
</feature>
<dbReference type="EMBL" id="CAUWAG010000004">
    <property type="protein sequence ID" value="CAJ2502706.1"/>
    <property type="molecule type" value="Genomic_DNA"/>
</dbReference>
<evidence type="ECO:0000313" key="3">
    <source>
        <dbReference type="Proteomes" id="UP001295740"/>
    </source>
</evidence>
<gene>
    <name evidence="2" type="ORF">KHLLAP_LOCUS3174</name>
</gene>
<name>A0AAI8VE36_9PEZI</name>
<dbReference type="AlphaFoldDB" id="A0AAI8VE36"/>
<organism evidence="2 3">
    <name type="scientific">Anthostomella pinea</name>
    <dbReference type="NCBI Taxonomy" id="933095"/>
    <lineage>
        <taxon>Eukaryota</taxon>
        <taxon>Fungi</taxon>
        <taxon>Dikarya</taxon>
        <taxon>Ascomycota</taxon>
        <taxon>Pezizomycotina</taxon>
        <taxon>Sordariomycetes</taxon>
        <taxon>Xylariomycetidae</taxon>
        <taxon>Xylariales</taxon>
        <taxon>Xylariaceae</taxon>
        <taxon>Anthostomella</taxon>
    </lineage>
</organism>
<evidence type="ECO:0000313" key="2">
    <source>
        <dbReference type="EMBL" id="CAJ2502706.1"/>
    </source>
</evidence>
<keyword evidence="3" id="KW-1185">Reference proteome</keyword>
<sequence>MQVPNSLTAATTTTAILLLHLTSANANPIFPPYDTQWRANEYSSTVCASPIMIAHNASIIQVSNLTRAIDTATPPNDPVALWQVFSDYSESDDGRPMCAGILMGEMPGGCWDLGKFESSGGDGGGDGEEGLRVGCLFPYHGSVTG</sequence>
<feature type="chain" id="PRO_5042561062" evidence="1">
    <location>
        <begin position="27"/>
        <end position="145"/>
    </location>
</feature>
<reference evidence="2" key="1">
    <citation type="submission" date="2023-10" db="EMBL/GenBank/DDBJ databases">
        <authorList>
            <person name="Hackl T."/>
        </authorList>
    </citation>
    <scope>NUCLEOTIDE SEQUENCE</scope>
</reference>
<evidence type="ECO:0000256" key="1">
    <source>
        <dbReference type="SAM" id="SignalP"/>
    </source>
</evidence>
<keyword evidence="1" id="KW-0732">Signal</keyword>
<dbReference type="Proteomes" id="UP001295740">
    <property type="component" value="Unassembled WGS sequence"/>
</dbReference>
<protein>
    <submittedName>
        <fullName evidence="2">Uu.00g101000.m01.CDS01</fullName>
    </submittedName>
</protein>
<accession>A0AAI8VE36</accession>
<proteinExistence type="predicted"/>